<organism evidence="1 2">
    <name type="scientific">Portunus trituberculatus</name>
    <name type="common">Swimming crab</name>
    <name type="synonym">Neptunus trituberculatus</name>
    <dbReference type="NCBI Taxonomy" id="210409"/>
    <lineage>
        <taxon>Eukaryota</taxon>
        <taxon>Metazoa</taxon>
        <taxon>Ecdysozoa</taxon>
        <taxon>Arthropoda</taxon>
        <taxon>Crustacea</taxon>
        <taxon>Multicrustacea</taxon>
        <taxon>Malacostraca</taxon>
        <taxon>Eumalacostraca</taxon>
        <taxon>Eucarida</taxon>
        <taxon>Decapoda</taxon>
        <taxon>Pleocyemata</taxon>
        <taxon>Brachyura</taxon>
        <taxon>Eubrachyura</taxon>
        <taxon>Portunoidea</taxon>
        <taxon>Portunidae</taxon>
        <taxon>Portuninae</taxon>
        <taxon>Portunus</taxon>
    </lineage>
</organism>
<dbReference type="EMBL" id="VSRR010003335">
    <property type="protein sequence ID" value="MPC35727.1"/>
    <property type="molecule type" value="Genomic_DNA"/>
</dbReference>
<accession>A0A5B7ER44</accession>
<evidence type="ECO:0000313" key="2">
    <source>
        <dbReference type="Proteomes" id="UP000324222"/>
    </source>
</evidence>
<evidence type="ECO:0000313" key="1">
    <source>
        <dbReference type="EMBL" id="MPC35727.1"/>
    </source>
</evidence>
<comment type="caution">
    <text evidence="1">The sequence shown here is derived from an EMBL/GenBank/DDBJ whole genome shotgun (WGS) entry which is preliminary data.</text>
</comment>
<name>A0A5B7ER44_PORTR</name>
<reference evidence="1 2" key="1">
    <citation type="submission" date="2019-05" db="EMBL/GenBank/DDBJ databases">
        <title>Another draft genome of Portunus trituberculatus and its Hox gene families provides insights of decapod evolution.</title>
        <authorList>
            <person name="Jeong J.-H."/>
            <person name="Song I."/>
            <person name="Kim S."/>
            <person name="Choi T."/>
            <person name="Kim D."/>
            <person name="Ryu S."/>
            <person name="Kim W."/>
        </authorList>
    </citation>
    <scope>NUCLEOTIDE SEQUENCE [LARGE SCALE GENOMIC DNA]</scope>
    <source>
        <tissue evidence="1">Muscle</tissue>
    </source>
</reference>
<gene>
    <name evidence="1" type="ORF">E2C01_029161</name>
</gene>
<sequence length="62" mass="7035">MAQLLVLTAEEWRWILGHSGISELTRRTQLNPLLTLPITELFSTPLALSIHYSSLCNKEAEQ</sequence>
<dbReference type="Proteomes" id="UP000324222">
    <property type="component" value="Unassembled WGS sequence"/>
</dbReference>
<proteinExistence type="predicted"/>
<dbReference type="AlphaFoldDB" id="A0A5B7ER44"/>
<keyword evidence="2" id="KW-1185">Reference proteome</keyword>
<protein>
    <submittedName>
        <fullName evidence="1">Uncharacterized protein</fullName>
    </submittedName>
</protein>